<name>A0ABX3WKR0_9NEIS</name>
<dbReference type="Proteomes" id="UP000193346">
    <property type="component" value="Unassembled WGS sequence"/>
</dbReference>
<gene>
    <name evidence="3" type="ORF">BV913_11155</name>
</gene>
<feature type="transmembrane region" description="Helical" evidence="2">
    <location>
        <begin position="6"/>
        <end position="22"/>
    </location>
</feature>
<evidence type="ECO:0000256" key="1">
    <source>
        <dbReference type="SAM" id="MobiDB-lite"/>
    </source>
</evidence>
<keyword evidence="2" id="KW-0472">Membrane</keyword>
<keyword evidence="2" id="KW-0812">Transmembrane</keyword>
<organism evidence="3 4">
    <name type="scientific">Neisseria dumasiana</name>
    <dbReference type="NCBI Taxonomy" id="1931275"/>
    <lineage>
        <taxon>Bacteria</taxon>
        <taxon>Pseudomonadati</taxon>
        <taxon>Pseudomonadota</taxon>
        <taxon>Betaproteobacteria</taxon>
        <taxon>Neisseriales</taxon>
        <taxon>Neisseriaceae</taxon>
        <taxon>Neisseria</taxon>
    </lineage>
</organism>
<keyword evidence="4" id="KW-1185">Reference proteome</keyword>
<evidence type="ECO:0000313" key="3">
    <source>
        <dbReference type="EMBL" id="OSI29982.1"/>
    </source>
</evidence>
<proteinExistence type="predicted"/>
<accession>A0ABX3WKR0</accession>
<protein>
    <recommendedName>
        <fullName evidence="5">Colicin V production protein</fullName>
    </recommendedName>
</protein>
<feature type="transmembrane region" description="Helical" evidence="2">
    <location>
        <begin position="100"/>
        <end position="117"/>
    </location>
</feature>
<evidence type="ECO:0000313" key="4">
    <source>
        <dbReference type="Proteomes" id="UP000193346"/>
    </source>
</evidence>
<feature type="transmembrane region" description="Helical" evidence="2">
    <location>
        <begin position="74"/>
        <end position="93"/>
    </location>
</feature>
<feature type="transmembrane region" description="Helical" evidence="2">
    <location>
        <begin position="137"/>
        <end position="155"/>
    </location>
</feature>
<feature type="transmembrane region" description="Helical" evidence="2">
    <location>
        <begin position="34"/>
        <end position="54"/>
    </location>
</feature>
<evidence type="ECO:0000256" key="2">
    <source>
        <dbReference type="SAM" id="Phobius"/>
    </source>
</evidence>
<feature type="compositionally biased region" description="Basic and acidic residues" evidence="1">
    <location>
        <begin position="198"/>
        <end position="214"/>
    </location>
</feature>
<sequence length="214" mass="24543">MNNDVITIIIILIISFLLYLCNKKFFSRRETWGNLFICILLGSILFYCLAPIAIQDLKNQPPYRSLLELIGFHFIAFILALAIIGIGIIAIDLKKNFNNLIRTTFALLFLIGLHITIEDSLKNNNNEFWDQLLKFISKLLEIIAIGSLAGFILSYREEPGFLNRIRTHLTNFKTRFNKSESKNEQAENTTENNQTDTTKSEPEQSSEEKESPHG</sequence>
<feature type="region of interest" description="Disordered" evidence="1">
    <location>
        <begin position="176"/>
        <end position="214"/>
    </location>
</feature>
<keyword evidence="2" id="KW-1133">Transmembrane helix</keyword>
<reference evidence="3 4" key="1">
    <citation type="submission" date="2017-01" db="EMBL/GenBank/DDBJ databases">
        <authorList>
            <person name="Wolfgang W.J."/>
            <person name="Cole J."/>
            <person name="Wroblewski D."/>
            <person name="Mcginnis J."/>
            <person name="Musser K.A."/>
        </authorList>
    </citation>
    <scope>NUCLEOTIDE SEQUENCE [LARGE SCALE GENOMIC DNA]</scope>
    <source>
        <strain evidence="3 4">93087</strain>
    </source>
</reference>
<comment type="caution">
    <text evidence="3">The sequence shown here is derived from an EMBL/GenBank/DDBJ whole genome shotgun (WGS) entry which is preliminary data.</text>
</comment>
<evidence type="ECO:0008006" key="5">
    <source>
        <dbReference type="Google" id="ProtNLM"/>
    </source>
</evidence>
<feature type="compositionally biased region" description="Low complexity" evidence="1">
    <location>
        <begin position="186"/>
        <end position="197"/>
    </location>
</feature>
<dbReference type="RefSeq" id="WP_085418912.1">
    <property type="nucleotide sequence ID" value="NZ_CP091509.1"/>
</dbReference>
<dbReference type="EMBL" id="MTAC01000038">
    <property type="protein sequence ID" value="OSI29982.1"/>
    <property type="molecule type" value="Genomic_DNA"/>
</dbReference>